<dbReference type="EMBL" id="MU843047">
    <property type="protein sequence ID" value="KAK2022340.1"/>
    <property type="molecule type" value="Genomic_DNA"/>
</dbReference>
<keyword evidence="2" id="KW-1185">Reference proteome</keyword>
<reference evidence="1" key="1">
    <citation type="submission" date="2021-06" db="EMBL/GenBank/DDBJ databases">
        <title>Comparative genomics, transcriptomics and evolutionary studies reveal genomic signatures of adaptation to plant cell wall in hemibiotrophic fungi.</title>
        <authorList>
            <consortium name="DOE Joint Genome Institute"/>
            <person name="Baroncelli R."/>
            <person name="Diaz J.F."/>
            <person name="Benocci T."/>
            <person name="Peng M."/>
            <person name="Battaglia E."/>
            <person name="Haridas S."/>
            <person name="Andreopoulos W."/>
            <person name="Labutti K."/>
            <person name="Pangilinan J."/>
            <person name="Floch G.L."/>
            <person name="Makela M.R."/>
            <person name="Henrissat B."/>
            <person name="Grigoriev I.V."/>
            <person name="Crouch J.A."/>
            <person name="De Vries R.P."/>
            <person name="Sukno S.A."/>
            <person name="Thon M.R."/>
        </authorList>
    </citation>
    <scope>NUCLEOTIDE SEQUENCE</scope>
    <source>
        <strain evidence="1">MAFF235873</strain>
    </source>
</reference>
<accession>A0AAD9H4K3</accession>
<gene>
    <name evidence="1" type="ORF">LX32DRAFT_200387</name>
</gene>
<evidence type="ECO:0000313" key="1">
    <source>
        <dbReference type="EMBL" id="KAK2022340.1"/>
    </source>
</evidence>
<name>A0AAD9H4K3_9PEZI</name>
<organism evidence="1 2">
    <name type="scientific">Colletotrichum zoysiae</name>
    <dbReference type="NCBI Taxonomy" id="1216348"/>
    <lineage>
        <taxon>Eukaryota</taxon>
        <taxon>Fungi</taxon>
        <taxon>Dikarya</taxon>
        <taxon>Ascomycota</taxon>
        <taxon>Pezizomycotina</taxon>
        <taxon>Sordariomycetes</taxon>
        <taxon>Hypocreomycetidae</taxon>
        <taxon>Glomerellales</taxon>
        <taxon>Glomerellaceae</taxon>
        <taxon>Colletotrichum</taxon>
        <taxon>Colletotrichum graminicola species complex</taxon>
    </lineage>
</organism>
<proteinExistence type="predicted"/>
<dbReference type="AlphaFoldDB" id="A0AAD9H4K3"/>
<evidence type="ECO:0000313" key="2">
    <source>
        <dbReference type="Proteomes" id="UP001232148"/>
    </source>
</evidence>
<protein>
    <submittedName>
        <fullName evidence="1">Uncharacterized protein</fullName>
    </submittedName>
</protein>
<comment type="caution">
    <text evidence="1">The sequence shown here is derived from an EMBL/GenBank/DDBJ whole genome shotgun (WGS) entry which is preliminary data.</text>
</comment>
<dbReference type="Proteomes" id="UP001232148">
    <property type="component" value="Unassembled WGS sequence"/>
</dbReference>
<sequence length="85" mass="9667">MREIWSFSPTYPYLPKLHSQPPHPSLATRICACTSFSFCLCLYLCPSVSLSLCVRLVSSPLLFSHGLQQVPMMTSHTVFRSGYRR</sequence>